<evidence type="ECO:0000256" key="6">
    <source>
        <dbReference type="ARBA" id="ARBA00022927"/>
    </source>
</evidence>
<dbReference type="InterPro" id="IPR004813">
    <property type="entry name" value="OPT"/>
</dbReference>
<name>A0AAW0LI95_QUESU</name>
<comment type="caution">
    <text evidence="10">The sequence shown here is derived from an EMBL/GenBank/DDBJ whole genome shotgun (WGS) entry which is preliminary data.</text>
</comment>
<gene>
    <name evidence="10" type="primary">OPT7_4</name>
    <name evidence="10" type="ORF">CFP56_042309</name>
</gene>
<evidence type="ECO:0000256" key="9">
    <source>
        <dbReference type="SAM" id="Phobius"/>
    </source>
</evidence>
<comment type="similarity">
    <text evidence="2">Belongs to the oligopeptide OPT transporter (TC 2.A.67.1) family.</text>
</comment>
<dbReference type="PANTHER" id="PTHR22601">
    <property type="entry name" value="ISP4 LIKE PROTEIN"/>
    <property type="match status" value="1"/>
</dbReference>
<evidence type="ECO:0000256" key="8">
    <source>
        <dbReference type="ARBA" id="ARBA00023136"/>
    </source>
</evidence>
<dbReference type="Pfam" id="PF03169">
    <property type="entry name" value="OPT"/>
    <property type="match status" value="2"/>
</dbReference>
<keyword evidence="7 9" id="KW-1133">Transmembrane helix</keyword>
<keyword evidence="5" id="KW-0571">Peptide transport</keyword>
<evidence type="ECO:0000313" key="11">
    <source>
        <dbReference type="Proteomes" id="UP000237347"/>
    </source>
</evidence>
<reference evidence="10 11" key="1">
    <citation type="journal article" date="2018" name="Sci. Data">
        <title>The draft genome sequence of cork oak.</title>
        <authorList>
            <person name="Ramos A.M."/>
            <person name="Usie A."/>
            <person name="Barbosa P."/>
            <person name="Barros P.M."/>
            <person name="Capote T."/>
            <person name="Chaves I."/>
            <person name="Simoes F."/>
            <person name="Abreu I."/>
            <person name="Carrasquinho I."/>
            <person name="Faro C."/>
            <person name="Guimaraes J.B."/>
            <person name="Mendonca D."/>
            <person name="Nobrega F."/>
            <person name="Rodrigues L."/>
            <person name="Saibo N.J.M."/>
            <person name="Varela M.C."/>
            <person name="Egas C."/>
            <person name="Matos J."/>
            <person name="Miguel C.M."/>
            <person name="Oliveira M.M."/>
            <person name="Ricardo C.P."/>
            <person name="Goncalves S."/>
        </authorList>
    </citation>
    <scope>NUCLEOTIDE SEQUENCE [LARGE SCALE GENOMIC DNA]</scope>
    <source>
        <strain evidence="11">cv. HL8</strain>
    </source>
</reference>
<proteinExistence type="inferred from homology"/>
<dbReference type="InterPro" id="IPR004648">
    <property type="entry name" value="Oligpept_transpt"/>
</dbReference>
<keyword evidence="4 9" id="KW-0812">Transmembrane</keyword>
<dbReference type="GO" id="GO:0035673">
    <property type="term" value="F:oligopeptide transmembrane transporter activity"/>
    <property type="evidence" value="ECO:0007669"/>
    <property type="project" value="InterPro"/>
</dbReference>
<dbReference type="GO" id="GO:0016020">
    <property type="term" value="C:membrane"/>
    <property type="evidence" value="ECO:0007669"/>
    <property type="project" value="UniProtKB-SubCell"/>
</dbReference>
<feature type="transmembrane region" description="Helical" evidence="9">
    <location>
        <begin position="58"/>
        <end position="77"/>
    </location>
</feature>
<comment type="subcellular location">
    <subcellularLocation>
        <location evidence="1">Membrane</location>
        <topology evidence="1">Multi-pass membrane protein</topology>
    </subcellularLocation>
</comment>
<evidence type="ECO:0000313" key="10">
    <source>
        <dbReference type="EMBL" id="KAK7851328.1"/>
    </source>
</evidence>
<organism evidence="10 11">
    <name type="scientific">Quercus suber</name>
    <name type="common">Cork oak</name>
    <dbReference type="NCBI Taxonomy" id="58331"/>
    <lineage>
        <taxon>Eukaryota</taxon>
        <taxon>Viridiplantae</taxon>
        <taxon>Streptophyta</taxon>
        <taxon>Embryophyta</taxon>
        <taxon>Tracheophyta</taxon>
        <taxon>Spermatophyta</taxon>
        <taxon>Magnoliopsida</taxon>
        <taxon>eudicotyledons</taxon>
        <taxon>Gunneridae</taxon>
        <taxon>Pentapetalae</taxon>
        <taxon>rosids</taxon>
        <taxon>fabids</taxon>
        <taxon>Fagales</taxon>
        <taxon>Fagaceae</taxon>
        <taxon>Quercus</taxon>
    </lineage>
</organism>
<evidence type="ECO:0000256" key="7">
    <source>
        <dbReference type="ARBA" id="ARBA00022989"/>
    </source>
</evidence>
<feature type="transmembrane region" description="Helical" evidence="9">
    <location>
        <begin position="146"/>
        <end position="170"/>
    </location>
</feature>
<protein>
    <submittedName>
        <fullName evidence="10">Oligopeptide transporter 7</fullName>
    </submittedName>
</protein>
<sequence length="198" mass="21679">MKFIGLHREPLTVSAILAQIVVVPLGKLMAATITDCVFFKGTCLEFLDPGPFNVKEHVLITIFANAGAGTVFGFGWAGIYRSFAYYIFPGYLFKMLTSLSWICWTSPKSVLAQQLGSGLSGLGLFAFGLDWATISSYLGSPLASPWFATANVAVGYVFVVYILAPICYWLNVFNAKTFPIYSQDLFSSTGQEYNISLI</sequence>
<feature type="transmembrane region" description="Helical" evidence="9">
    <location>
        <begin position="115"/>
        <end position="134"/>
    </location>
</feature>
<dbReference type="GO" id="GO:0015031">
    <property type="term" value="P:protein transport"/>
    <property type="evidence" value="ECO:0007669"/>
    <property type="project" value="UniProtKB-KW"/>
</dbReference>
<keyword evidence="11" id="KW-1185">Reference proteome</keyword>
<feature type="transmembrane region" description="Helical" evidence="9">
    <location>
        <begin position="16"/>
        <end position="38"/>
    </location>
</feature>
<dbReference type="EMBL" id="PKMF04000088">
    <property type="protein sequence ID" value="KAK7851328.1"/>
    <property type="molecule type" value="Genomic_DNA"/>
</dbReference>
<evidence type="ECO:0000256" key="3">
    <source>
        <dbReference type="ARBA" id="ARBA00022448"/>
    </source>
</evidence>
<dbReference type="Proteomes" id="UP000237347">
    <property type="component" value="Unassembled WGS sequence"/>
</dbReference>
<evidence type="ECO:0000256" key="2">
    <source>
        <dbReference type="ARBA" id="ARBA00005484"/>
    </source>
</evidence>
<dbReference type="AlphaFoldDB" id="A0AAW0LI95"/>
<keyword evidence="6" id="KW-0653">Protein transport</keyword>
<evidence type="ECO:0000256" key="1">
    <source>
        <dbReference type="ARBA" id="ARBA00004141"/>
    </source>
</evidence>
<evidence type="ECO:0000256" key="4">
    <source>
        <dbReference type="ARBA" id="ARBA00022692"/>
    </source>
</evidence>
<accession>A0AAW0LI95</accession>
<keyword evidence="8 9" id="KW-0472">Membrane</keyword>
<keyword evidence="3" id="KW-0813">Transport</keyword>
<evidence type="ECO:0000256" key="5">
    <source>
        <dbReference type="ARBA" id="ARBA00022856"/>
    </source>
</evidence>
<feature type="transmembrane region" description="Helical" evidence="9">
    <location>
        <begin position="83"/>
        <end position="103"/>
    </location>
</feature>